<dbReference type="AlphaFoldDB" id="A0A8J3NAA8"/>
<dbReference type="Proteomes" id="UP000597444">
    <property type="component" value="Unassembled WGS sequence"/>
</dbReference>
<gene>
    <name evidence="1" type="ORF">KSF_102350</name>
</gene>
<accession>A0A8J3NAA8</accession>
<evidence type="ECO:0000313" key="1">
    <source>
        <dbReference type="EMBL" id="GHP00188.1"/>
    </source>
</evidence>
<name>A0A8J3NAA8_9CHLR</name>
<evidence type="ECO:0000313" key="2">
    <source>
        <dbReference type="Proteomes" id="UP000597444"/>
    </source>
</evidence>
<organism evidence="1 2">
    <name type="scientific">Reticulibacter mediterranei</name>
    <dbReference type="NCBI Taxonomy" id="2778369"/>
    <lineage>
        <taxon>Bacteria</taxon>
        <taxon>Bacillati</taxon>
        <taxon>Chloroflexota</taxon>
        <taxon>Ktedonobacteria</taxon>
        <taxon>Ktedonobacterales</taxon>
        <taxon>Reticulibacteraceae</taxon>
        <taxon>Reticulibacter</taxon>
    </lineage>
</organism>
<reference evidence="1" key="1">
    <citation type="submission" date="2020-10" db="EMBL/GenBank/DDBJ databases">
        <title>Taxonomic study of unclassified bacteria belonging to the class Ktedonobacteria.</title>
        <authorList>
            <person name="Yabe S."/>
            <person name="Wang C.M."/>
            <person name="Zheng Y."/>
            <person name="Sakai Y."/>
            <person name="Cavaletti L."/>
            <person name="Monciardini P."/>
            <person name="Donadio S."/>
        </authorList>
    </citation>
    <scope>NUCLEOTIDE SEQUENCE</scope>
    <source>
        <strain evidence="1">ID150040</strain>
    </source>
</reference>
<sequence length="95" mass="10314">MKEQAHGCDVVAGFLKSYATCVAQAAQENVLQSSEDGDLWLYLPNWAADGEGAALFLSGLQEVHGIFPLPCVFSSYGPLRVFLEPSLLLLQTQLK</sequence>
<keyword evidence="2" id="KW-1185">Reference proteome</keyword>
<proteinExistence type="predicted"/>
<comment type="caution">
    <text evidence="1">The sequence shown here is derived from an EMBL/GenBank/DDBJ whole genome shotgun (WGS) entry which is preliminary data.</text>
</comment>
<dbReference type="EMBL" id="BNJK01000002">
    <property type="protein sequence ID" value="GHP00188.1"/>
    <property type="molecule type" value="Genomic_DNA"/>
</dbReference>
<protein>
    <submittedName>
        <fullName evidence="1">Uncharacterized protein</fullName>
    </submittedName>
</protein>